<dbReference type="Proteomes" id="UP000317365">
    <property type="component" value="Chromosome"/>
</dbReference>
<evidence type="ECO:0000313" key="3">
    <source>
        <dbReference type="EMBL" id="QDL56286.1"/>
    </source>
</evidence>
<feature type="transmembrane region" description="Helical" evidence="1">
    <location>
        <begin position="133"/>
        <end position="151"/>
    </location>
</feature>
<organism evidence="3 4">
    <name type="scientific">Rhodoferax aquaticus</name>
    <dbReference type="NCBI Taxonomy" id="2527691"/>
    <lineage>
        <taxon>Bacteria</taxon>
        <taxon>Pseudomonadati</taxon>
        <taxon>Pseudomonadota</taxon>
        <taxon>Betaproteobacteria</taxon>
        <taxon>Burkholderiales</taxon>
        <taxon>Comamonadaceae</taxon>
        <taxon>Rhodoferax</taxon>
    </lineage>
</organism>
<dbReference type="RefSeq" id="WP_142813725.1">
    <property type="nucleotide sequence ID" value="NZ_CP036282.1"/>
</dbReference>
<feature type="transmembrane region" description="Helical" evidence="1">
    <location>
        <begin position="46"/>
        <end position="71"/>
    </location>
</feature>
<keyword evidence="1" id="KW-0472">Membrane</keyword>
<evidence type="ECO:0000259" key="2">
    <source>
        <dbReference type="SMART" id="SM00014"/>
    </source>
</evidence>
<dbReference type="SMART" id="SM00014">
    <property type="entry name" value="acidPPc"/>
    <property type="match status" value="1"/>
</dbReference>
<reference evidence="4" key="2">
    <citation type="journal article" date="2020" name="Int. J. Syst. Evol. Microbiol.">
        <title>Genomic insights into a novel species Rhodoferax aquaticus sp. nov., isolated from freshwater.</title>
        <authorList>
            <person name="Li T."/>
            <person name="Zhuo Y."/>
            <person name="Jin C.Z."/>
            <person name="Wu X."/>
            <person name="Ko S.R."/>
            <person name="Jin F.J."/>
            <person name="Ahn C.Y."/>
            <person name="Oh H.M."/>
            <person name="Lee H.G."/>
            <person name="Jin L."/>
        </authorList>
    </citation>
    <scope>NUCLEOTIDE SEQUENCE [LARGE SCALE GENOMIC DNA]</scope>
    <source>
        <strain evidence="4">Gr-4</strain>
    </source>
</reference>
<feature type="transmembrane region" description="Helical" evidence="1">
    <location>
        <begin position="13"/>
        <end position="34"/>
    </location>
</feature>
<evidence type="ECO:0000256" key="1">
    <source>
        <dbReference type="SAM" id="Phobius"/>
    </source>
</evidence>
<reference evidence="4" key="1">
    <citation type="submission" date="2019-02" db="EMBL/GenBank/DDBJ databases">
        <title>Complete genome sequence of Rhodoferax sp. Gr-4.</title>
        <authorList>
            <person name="Jin L."/>
        </authorList>
    </citation>
    <scope>NUCLEOTIDE SEQUENCE [LARGE SCALE GENOMIC DNA]</scope>
    <source>
        <strain evidence="4">Gr-4</strain>
    </source>
</reference>
<feature type="transmembrane region" description="Helical" evidence="1">
    <location>
        <begin position="77"/>
        <end position="97"/>
    </location>
</feature>
<protein>
    <submittedName>
        <fullName evidence="3">Phosphatase PAP2 family protein</fullName>
    </submittedName>
</protein>
<feature type="domain" description="Phosphatidic acid phosphatase type 2/haloperoxidase" evidence="2">
    <location>
        <begin position="17"/>
        <end position="151"/>
    </location>
</feature>
<sequence length="221" mass="23721">MVEALLALNMWPIVTRLGEIQILAPALLLALWMLRRTPACRTYAWSWMAALAVATVVTTASKIAFFGWGIGIARLDFTGFSGHTMFSAAIYPVLFDVLTSKKSRWQQGLAIGVGVGLAVLIAVSRVAVQAHSISEVLAGLALGLMVSGFAMRNSHLAKLPKKRSLAIAVVAWFAFAPFYAPAAQTHSWVVAASLALSGKSVPFTRHDLLRLMPLSVGFTAK</sequence>
<accession>A0A515EUE1</accession>
<keyword evidence="4" id="KW-1185">Reference proteome</keyword>
<dbReference type="InterPro" id="IPR036938">
    <property type="entry name" value="PAP2/HPO_sf"/>
</dbReference>
<feature type="transmembrane region" description="Helical" evidence="1">
    <location>
        <begin position="109"/>
        <end position="127"/>
    </location>
</feature>
<proteinExistence type="predicted"/>
<gene>
    <name evidence="3" type="ORF">EXZ61_20175</name>
</gene>
<dbReference type="AlphaFoldDB" id="A0A515EUE1"/>
<evidence type="ECO:0000313" key="4">
    <source>
        <dbReference type="Proteomes" id="UP000317365"/>
    </source>
</evidence>
<dbReference type="InterPro" id="IPR000326">
    <property type="entry name" value="PAP2/HPO"/>
</dbReference>
<dbReference type="KEGG" id="rhg:EXZ61_20175"/>
<keyword evidence="1" id="KW-1133">Transmembrane helix</keyword>
<name>A0A515EUE1_9BURK</name>
<dbReference type="Pfam" id="PF01569">
    <property type="entry name" value="PAP2"/>
    <property type="match status" value="1"/>
</dbReference>
<dbReference type="Gene3D" id="1.20.144.10">
    <property type="entry name" value="Phosphatidic acid phosphatase type 2/haloperoxidase"/>
    <property type="match status" value="1"/>
</dbReference>
<keyword evidence="1" id="KW-0812">Transmembrane</keyword>
<feature type="transmembrane region" description="Helical" evidence="1">
    <location>
        <begin position="163"/>
        <end position="180"/>
    </location>
</feature>
<dbReference type="EMBL" id="CP036282">
    <property type="protein sequence ID" value="QDL56286.1"/>
    <property type="molecule type" value="Genomic_DNA"/>
</dbReference>
<dbReference type="SUPFAM" id="SSF48317">
    <property type="entry name" value="Acid phosphatase/Vanadium-dependent haloperoxidase"/>
    <property type="match status" value="1"/>
</dbReference>